<keyword evidence="7" id="KW-1185">Reference proteome</keyword>
<dbReference type="Pfam" id="PF04140">
    <property type="entry name" value="ICMT"/>
    <property type="match status" value="1"/>
</dbReference>
<keyword evidence="2 5" id="KW-0812">Transmembrane</keyword>
<dbReference type="AlphaFoldDB" id="A0A0B5AN27"/>
<dbReference type="InterPro" id="IPR007269">
    <property type="entry name" value="ICMT_MeTrfase"/>
</dbReference>
<feature type="transmembrane region" description="Helical" evidence="5">
    <location>
        <begin position="122"/>
        <end position="152"/>
    </location>
</feature>
<dbReference type="BioCyc" id="JESP1508404:G14D9-9967-MONOMER"/>
<dbReference type="KEGG" id="jeo:JMA_07500"/>
<dbReference type="EMBL" id="CP009416">
    <property type="protein sequence ID" value="AJD90067.1"/>
    <property type="molecule type" value="Genomic_DNA"/>
</dbReference>
<dbReference type="InterPro" id="IPR052527">
    <property type="entry name" value="Metal_cation-efflux_comp"/>
</dbReference>
<keyword evidence="6" id="KW-0489">Methyltransferase</keyword>
<organism evidence="6 7">
    <name type="scientific">Jeotgalibacillus malaysiensis</name>
    <dbReference type="NCBI Taxonomy" id="1508404"/>
    <lineage>
        <taxon>Bacteria</taxon>
        <taxon>Bacillati</taxon>
        <taxon>Bacillota</taxon>
        <taxon>Bacilli</taxon>
        <taxon>Bacillales</taxon>
        <taxon>Caryophanaceae</taxon>
        <taxon>Jeotgalibacillus</taxon>
    </lineage>
</organism>
<dbReference type="GO" id="GO:0032259">
    <property type="term" value="P:methylation"/>
    <property type="evidence" value="ECO:0007669"/>
    <property type="project" value="UniProtKB-KW"/>
</dbReference>
<sequence length="184" mass="20990">MSLAEWIFIIISIAWVGEFIFFRNRGTGEGDPLEQKSFYYILLSLLGMIGLALILQELRGSGAETFVTWTGLILFAAGVGLRYWGILHLKAQFTRHVTVREGDQIVSTGPYSKLRHPLYTGLFFIGTGMTLFFASIIATLAGAVLLTVTLLIRIRYEEKLLISKFGPEYEEWMKHRFRLIPFIY</sequence>
<dbReference type="GO" id="GO:0016020">
    <property type="term" value="C:membrane"/>
    <property type="evidence" value="ECO:0007669"/>
    <property type="project" value="UniProtKB-SubCell"/>
</dbReference>
<dbReference type="Proteomes" id="UP000031449">
    <property type="component" value="Chromosome"/>
</dbReference>
<dbReference type="GO" id="GO:0004671">
    <property type="term" value="F:protein C-terminal S-isoprenylcysteine carboxyl O-methyltransferase activity"/>
    <property type="evidence" value="ECO:0007669"/>
    <property type="project" value="InterPro"/>
</dbReference>
<keyword evidence="3 5" id="KW-1133">Transmembrane helix</keyword>
<dbReference type="PANTHER" id="PTHR43847:SF1">
    <property type="entry name" value="BLL3993 PROTEIN"/>
    <property type="match status" value="1"/>
</dbReference>
<gene>
    <name evidence="6" type="ORF">JMA_07500</name>
</gene>
<accession>A0A0B5AN27</accession>
<reference evidence="6 7" key="1">
    <citation type="submission" date="2014-08" db="EMBL/GenBank/DDBJ databases">
        <title>Complete genome of a marine bacteria Jeotgalibacillus malaysiensis.</title>
        <authorList>
            <person name="Yaakop A.S."/>
            <person name="Chan K.-G."/>
            <person name="Goh K.M."/>
        </authorList>
    </citation>
    <scope>NUCLEOTIDE SEQUENCE [LARGE SCALE GENOMIC DNA]</scope>
    <source>
        <strain evidence="6 7">D5</strain>
    </source>
</reference>
<name>A0A0B5AN27_9BACL</name>
<proteinExistence type="predicted"/>
<feature type="transmembrane region" description="Helical" evidence="5">
    <location>
        <begin position="66"/>
        <end position="85"/>
    </location>
</feature>
<evidence type="ECO:0000256" key="4">
    <source>
        <dbReference type="ARBA" id="ARBA00023136"/>
    </source>
</evidence>
<protein>
    <submittedName>
        <fullName evidence="6">Isoprenylcysteine carboxyl methyltransferase</fullName>
    </submittedName>
</protein>
<evidence type="ECO:0000256" key="2">
    <source>
        <dbReference type="ARBA" id="ARBA00022692"/>
    </source>
</evidence>
<dbReference type="HOGENOM" id="CLU_065200_1_3_9"/>
<dbReference type="STRING" id="1508404.JMA_07500"/>
<keyword evidence="4 5" id="KW-0472">Membrane</keyword>
<dbReference type="OrthoDB" id="5471300at2"/>
<comment type="subcellular location">
    <subcellularLocation>
        <location evidence="1">Membrane</location>
        <topology evidence="1">Multi-pass membrane protein</topology>
    </subcellularLocation>
</comment>
<evidence type="ECO:0000313" key="7">
    <source>
        <dbReference type="Proteomes" id="UP000031449"/>
    </source>
</evidence>
<keyword evidence="6" id="KW-0808">Transferase</keyword>
<feature type="transmembrane region" description="Helical" evidence="5">
    <location>
        <begin position="37"/>
        <end position="54"/>
    </location>
</feature>
<dbReference type="Gene3D" id="1.20.120.1630">
    <property type="match status" value="1"/>
</dbReference>
<evidence type="ECO:0000256" key="3">
    <source>
        <dbReference type="ARBA" id="ARBA00022989"/>
    </source>
</evidence>
<evidence type="ECO:0000256" key="5">
    <source>
        <dbReference type="SAM" id="Phobius"/>
    </source>
</evidence>
<dbReference type="PANTHER" id="PTHR43847">
    <property type="entry name" value="BLL3993 PROTEIN"/>
    <property type="match status" value="1"/>
</dbReference>
<evidence type="ECO:0000313" key="6">
    <source>
        <dbReference type="EMBL" id="AJD90067.1"/>
    </source>
</evidence>
<feature type="transmembrane region" description="Helical" evidence="5">
    <location>
        <begin position="6"/>
        <end position="25"/>
    </location>
</feature>
<evidence type="ECO:0000256" key="1">
    <source>
        <dbReference type="ARBA" id="ARBA00004141"/>
    </source>
</evidence>